<dbReference type="PANTHER" id="PTHR11010">
    <property type="entry name" value="PROTEASE S28 PRO-X CARBOXYPEPTIDASE-RELATED"/>
    <property type="match status" value="1"/>
</dbReference>
<dbReference type="InterPro" id="IPR029058">
    <property type="entry name" value="AB_hydrolase_fold"/>
</dbReference>
<dbReference type="GO" id="GO:0070008">
    <property type="term" value="F:serine-type exopeptidase activity"/>
    <property type="evidence" value="ECO:0007669"/>
    <property type="project" value="InterPro"/>
</dbReference>
<dbReference type="Pfam" id="PF05577">
    <property type="entry name" value="Peptidase_S28"/>
    <property type="match status" value="1"/>
</dbReference>
<dbReference type="GO" id="GO:0008239">
    <property type="term" value="F:dipeptidyl-peptidase activity"/>
    <property type="evidence" value="ECO:0007669"/>
    <property type="project" value="TreeGrafter"/>
</dbReference>
<organism evidence="7 8">
    <name type="scientific">Talaromyces proteolyticus</name>
    <dbReference type="NCBI Taxonomy" id="1131652"/>
    <lineage>
        <taxon>Eukaryota</taxon>
        <taxon>Fungi</taxon>
        <taxon>Dikarya</taxon>
        <taxon>Ascomycota</taxon>
        <taxon>Pezizomycotina</taxon>
        <taxon>Eurotiomycetes</taxon>
        <taxon>Eurotiomycetidae</taxon>
        <taxon>Eurotiales</taxon>
        <taxon>Trichocomaceae</taxon>
        <taxon>Talaromyces</taxon>
        <taxon>Talaromyces sect. Bacilispori</taxon>
    </lineage>
</organism>
<evidence type="ECO:0000256" key="4">
    <source>
        <dbReference type="ARBA" id="ARBA00022801"/>
    </source>
</evidence>
<comment type="caution">
    <text evidence="7">The sequence shown here is derived from an EMBL/GenBank/DDBJ whole genome shotgun (WGS) entry which is preliminary data.</text>
</comment>
<dbReference type="Proteomes" id="UP001201262">
    <property type="component" value="Unassembled WGS sequence"/>
</dbReference>
<keyword evidence="3 6" id="KW-0732">Signal</keyword>
<accession>A0AAD4PVL0</accession>
<evidence type="ECO:0000313" key="8">
    <source>
        <dbReference type="Proteomes" id="UP001201262"/>
    </source>
</evidence>
<keyword evidence="8" id="KW-1185">Reference proteome</keyword>
<feature type="chain" id="PRO_5042088158" evidence="6">
    <location>
        <begin position="21"/>
        <end position="549"/>
    </location>
</feature>
<keyword evidence="7" id="KW-0121">Carboxypeptidase</keyword>
<dbReference type="GO" id="GO:0006508">
    <property type="term" value="P:proteolysis"/>
    <property type="evidence" value="ECO:0007669"/>
    <property type="project" value="UniProtKB-KW"/>
</dbReference>
<dbReference type="Gene3D" id="3.40.50.1820">
    <property type="entry name" value="alpha/beta hydrolase"/>
    <property type="match status" value="2"/>
</dbReference>
<gene>
    <name evidence="7" type="ORF">BGW36DRAFT_328753</name>
</gene>
<dbReference type="PANTHER" id="PTHR11010:SF117">
    <property type="entry name" value="SERINE PROTEASE 16"/>
    <property type="match status" value="1"/>
</dbReference>
<evidence type="ECO:0000256" key="5">
    <source>
        <dbReference type="ARBA" id="ARBA00023180"/>
    </source>
</evidence>
<proteinExistence type="inferred from homology"/>
<comment type="similarity">
    <text evidence="1">Belongs to the peptidase S28 family.</text>
</comment>
<keyword evidence="4" id="KW-0378">Hydrolase</keyword>
<evidence type="ECO:0000256" key="6">
    <source>
        <dbReference type="SAM" id="SignalP"/>
    </source>
</evidence>
<keyword evidence="5" id="KW-0325">Glycoprotein</keyword>
<name>A0AAD4PVL0_9EURO</name>
<dbReference type="SUPFAM" id="SSF53474">
    <property type="entry name" value="alpha/beta-Hydrolases"/>
    <property type="match status" value="1"/>
</dbReference>
<dbReference type="FunFam" id="3.40.50.1820:FF:000251">
    <property type="entry name" value="Extracelular serine carboxypeptidase, putative"/>
    <property type="match status" value="1"/>
</dbReference>
<evidence type="ECO:0000313" key="7">
    <source>
        <dbReference type="EMBL" id="KAH8690818.1"/>
    </source>
</evidence>
<dbReference type="RefSeq" id="XP_046067014.1">
    <property type="nucleotide sequence ID" value="XM_046212780.1"/>
</dbReference>
<evidence type="ECO:0000256" key="3">
    <source>
        <dbReference type="ARBA" id="ARBA00022729"/>
    </source>
</evidence>
<reference evidence="7" key="1">
    <citation type="submission" date="2021-12" db="EMBL/GenBank/DDBJ databases">
        <title>Convergent genome expansion in fungi linked to evolution of root-endophyte symbiosis.</title>
        <authorList>
            <consortium name="DOE Joint Genome Institute"/>
            <person name="Ke Y.-H."/>
            <person name="Bonito G."/>
            <person name="Liao H.-L."/>
            <person name="Looney B."/>
            <person name="Rojas-Flechas A."/>
            <person name="Nash J."/>
            <person name="Hameed K."/>
            <person name="Schadt C."/>
            <person name="Martin F."/>
            <person name="Crous P.W."/>
            <person name="Miettinen O."/>
            <person name="Magnuson J.K."/>
            <person name="Labbe J."/>
            <person name="Jacobson D."/>
            <person name="Doktycz M.J."/>
            <person name="Veneault-Fourrey C."/>
            <person name="Kuo A."/>
            <person name="Mondo S."/>
            <person name="Calhoun S."/>
            <person name="Riley R."/>
            <person name="Ohm R."/>
            <person name="LaButti K."/>
            <person name="Andreopoulos B."/>
            <person name="Pangilinan J."/>
            <person name="Nolan M."/>
            <person name="Tritt A."/>
            <person name="Clum A."/>
            <person name="Lipzen A."/>
            <person name="Daum C."/>
            <person name="Barry K."/>
            <person name="Grigoriev I.V."/>
            <person name="Vilgalys R."/>
        </authorList>
    </citation>
    <scope>NUCLEOTIDE SEQUENCE</scope>
    <source>
        <strain evidence="7">PMI_201</strain>
    </source>
</reference>
<dbReference type="GeneID" id="70243067"/>
<dbReference type="EMBL" id="JAJTJA010000013">
    <property type="protein sequence ID" value="KAH8690818.1"/>
    <property type="molecule type" value="Genomic_DNA"/>
</dbReference>
<keyword evidence="2" id="KW-0645">Protease</keyword>
<evidence type="ECO:0000256" key="1">
    <source>
        <dbReference type="ARBA" id="ARBA00011079"/>
    </source>
</evidence>
<protein>
    <submittedName>
        <fullName evidence="7">Extracelular serine carboxypeptidase</fullName>
    </submittedName>
</protein>
<sequence>MRNRFLKALSLLAVVGTAAASTNVGLGRKGYLRTQSEKPQDLDVDPSTIYPAYNLSVPIDHFHNDTRYAPHSNSTFPLRYWFDASHYKKGGPVFVLGSGEASGEERLPFLQKGLIAQLAQETNGIAVVLEHRYYGTSIPTPDLSTESLRFLTTEQALADAAYFAKNIVFPGFEDQSITAHDTPYIAYGGSYAGAFVAFLRVVYPEVYFGAISSSGVTEAIIDYWQYWEPIRKYAPRECVNTNLKFTQIIDNLASHKSDFAALKGLFGLQNLTYANDFASILNEPLTAWQNRNWDPAIDDPTFFQFCGNITSNSALFSETASRTTEAQRLVAAAGFKNESKQLTTRLLNYVGWLNQTVLWPCIGEGQSADSCFSTHDYSFYLQDDISQDWRSWDYQVCTEWGFYQTGSGTPKNELAMISRLIDVDYLSIACRYAFNITSPPDVQRVNKYGGFGISYPRLAIIGGQADPWRESTPLADAAKPRKNTINRPVVEIEGAVHHWDENGLFPNETSPTLPPAPVANAQEYEHVFIKDWLKAWSRQRRNIDQTTFE</sequence>
<feature type="signal peptide" evidence="6">
    <location>
        <begin position="1"/>
        <end position="20"/>
    </location>
</feature>
<dbReference type="GO" id="GO:0004180">
    <property type="term" value="F:carboxypeptidase activity"/>
    <property type="evidence" value="ECO:0007669"/>
    <property type="project" value="UniProtKB-KW"/>
</dbReference>
<dbReference type="InterPro" id="IPR008758">
    <property type="entry name" value="Peptidase_S28"/>
</dbReference>
<dbReference type="AlphaFoldDB" id="A0AAD4PVL0"/>
<evidence type="ECO:0000256" key="2">
    <source>
        <dbReference type="ARBA" id="ARBA00022670"/>
    </source>
</evidence>